<accession>A0A1S0UGT9</accession>
<dbReference type="InterPro" id="IPR007998">
    <property type="entry name" value="DUF719"/>
</dbReference>
<dbReference type="AlphaFoldDB" id="A0A1S0UGT9"/>
<keyword evidence="2" id="KW-0597">Phosphoprotein</keyword>
<name>A0A1S0UGT9_LOALO</name>
<dbReference type="Pfam" id="PF05334">
    <property type="entry name" value="DUF719"/>
    <property type="match status" value="1"/>
</dbReference>
<organism evidence="4">
    <name type="scientific">Loa loa</name>
    <name type="common">Eye worm</name>
    <name type="synonym">Filaria loa</name>
    <dbReference type="NCBI Taxonomy" id="7209"/>
    <lineage>
        <taxon>Eukaryota</taxon>
        <taxon>Metazoa</taxon>
        <taxon>Ecdysozoa</taxon>
        <taxon>Nematoda</taxon>
        <taxon>Chromadorea</taxon>
        <taxon>Rhabditida</taxon>
        <taxon>Spirurina</taxon>
        <taxon>Spiruromorpha</taxon>
        <taxon>Filarioidea</taxon>
        <taxon>Onchocercidae</taxon>
        <taxon>Loa</taxon>
    </lineage>
</organism>
<reference evidence="4" key="1">
    <citation type="submission" date="2012-04" db="EMBL/GenBank/DDBJ databases">
        <title>The Genome Sequence of Loa loa.</title>
        <authorList>
            <consortium name="The Broad Institute Genome Sequencing Platform"/>
            <consortium name="Broad Institute Genome Sequencing Center for Infectious Disease"/>
            <person name="Nutman T.B."/>
            <person name="Fink D.L."/>
            <person name="Russ C."/>
            <person name="Young S."/>
            <person name="Zeng Q."/>
            <person name="Gargeya S."/>
            <person name="Alvarado L."/>
            <person name="Berlin A."/>
            <person name="Chapman S.B."/>
            <person name="Chen Z."/>
            <person name="Freedman E."/>
            <person name="Gellesch M."/>
            <person name="Goldberg J."/>
            <person name="Griggs A."/>
            <person name="Gujja S."/>
            <person name="Heilman E.R."/>
            <person name="Heiman D."/>
            <person name="Howarth C."/>
            <person name="Mehta T."/>
            <person name="Neiman D."/>
            <person name="Pearson M."/>
            <person name="Roberts A."/>
            <person name="Saif S."/>
            <person name="Shea T."/>
            <person name="Shenoy N."/>
            <person name="Sisk P."/>
            <person name="Stolte C."/>
            <person name="Sykes S."/>
            <person name="White J."/>
            <person name="Yandava C."/>
            <person name="Haas B."/>
            <person name="Henn M.R."/>
            <person name="Nusbaum C."/>
            <person name="Birren B."/>
        </authorList>
    </citation>
    <scope>NUCLEOTIDE SEQUENCE [LARGE SCALE GENOMIC DNA]</scope>
</reference>
<evidence type="ECO:0000256" key="1">
    <source>
        <dbReference type="ARBA" id="ARBA00006903"/>
    </source>
</evidence>
<evidence type="ECO:0000256" key="2">
    <source>
        <dbReference type="ARBA" id="ARBA00022553"/>
    </source>
</evidence>
<dbReference type="GeneID" id="9943990"/>
<dbReference type="PANTHER" id="PTHR12842:SF6">
    <property type="entry name" value="FI01459P"/>
    <property type="match status" value="1"/>
</dbReference>
<feature type="region of interest" description="Disordered" evidence="3">
    <location>
        <begin position="33"/>
        <end position="52"/>
    </location>
</feature>
<dbReference type="PANTHER" id="PTHR12842">
    <property type="entry name" value="FI01459P"/>
    <property type="match status" value="1"/>
</dbReference>
<dbReference type="CTD" id="9943990"/>
<dbReference type="RefSeq" id="XP_020305499.1">
    <property type="nucleotide sequence ID" value="XM_020447176.1"/>
</dbReference>
<feature type="region of interest" description="Disordered" evidence="3">
    <location>
        <begin position="260"/>
        <end position="299"/>
    </location>
</feature>
<feature type="compositionally biased region" description="Basic and acidic residues" evidence="3">
    <location>
        <begin position="261"/>
        <end position="279"/>
    </location>
</feature>
<evidence type="ECO:0000313" key="4">
    <source>
        <dbReference type="EMBL" id="EJD74588.1"/>
    </source>
</evidence>
<sequence length="538" mass="61393">MSVLERLIVSVSSESNAMYNFRMTDSETESFHSAVDSLSDREDANSNDSSLKIGKFDERRKVDATEDNRHEFGETHEMPNTRILEVLSSNRKKQMYQNLSSSEEPATCKFIPARQNDDCVAVDEAHFDPERKIISTQESGISDLASRKILNSQTFEYPTSQHNWMGIGKVSSSGNYSESDKIFRKDEELFGMNRFEDEDERKVGINSYKMSRKENKASECGLVSRVIDNVDNVSVAEEIEERSEEKTDIDHDGWDDWEMQYSRRDGNDSGILDENREPPRMLASDEEDRIIANSKSEARQKKEEIKTSKSFWDWTEFGDVVTAVGEGLTNISSVVESGLGLPAPEELVRNQPVERRVNDSAVAAKETEEVASSSIKSYGKLFAGFGANVVTGSLDVLEALGKKTFEKLTIPEQGSEKRRFIFEPERGQNLSEVLRELRESRAEETTFESNCITKRELTFIDFFERFSGMLHLEGLEMLSKNYLRKIPSQRKSKVNEIFAEDLANTLEEYQDNEQENFLQNFKEILLAIALPYNVRVRA</sequence>
<gene>
    <name evidence="4" type="ORF">LOAG_06573</name>
</gene>
<proteinExistence type="inferred from homology"/>
<evidence type="ECO:0000256" key="3">
    <source>
        <dbReference type="SAM" id="MobiDB-lite"/>
    </source>
</evidence>
<protein>
    <submittedName>
        <fullName evidence="4">Uncharacterized protein</fullName>
    </submittedName>
</protein>
<dbReference type="EMBL" id="JH712263">
    <property type="protein sequence ID" value="EJD74588.1"/>
    <property type="molecule type" value="Genomic_DNA"/>
</dbReference>
<comment type="similarity">
    <text evidence="1">Belongs to the FAM114 family.</text>
</comment>
<dbReference type="OrthoDB" id="5597648at2759"/>